<protein>
    <submittedName>
        <fullName evidence="2">Membrane protein YesL</fullName>
    </submittedName>
</protein>
<dbReference type="Proteomes" id="UP000548423">
    <property type="component" value="Unassembled WGS sequence"/>
</dbReference>
<gene>
    <name evidence="2" type="ORF">F4694_002469</name>
</gene>
<feature type="transmembrane region" description="Helical" evidence="1">
    <location>
        <begin position="105"/>
        <end position="130"/>
    </location>
</feature>
<feature type="transmembrane region" description="Helical" evidence="1">
    <location>
        <begin position="22"/>
        <end position="46"/>
    </location>
</feature>
<dbReference type="EMBL" id="JACCBX010000004">
    <property type="protein sequence ID" value="NYE05716.1"/>
    <property type="molecule type" value="Genomic_DNA"/>
</dbReference>
<dbReference type="InterPro" id="IPR006938">
    <property type="entry name" value="DUF624"/>
</dbReference>
<sequence>MKHFLNMEGTFYRFLTRFVELIILNCMFLIFCVPIFTIGASTTAMYSVTLKMVRNEESGLYNGFFQAFKKNFKQSTSIWILLWFTGIILLLNYLYLQLYDGDFTLLIIFSLLFFTFIHLLLTILIFPYVARFENTIRESMVNALKIAVTNPFQTIPVLIFSIGPVLLIFLSPHLFLVALYLSIFLGFSLVAYLNSFLFRNIYEKY</sequence>
<feature type="transmembrane region" description="Helical" evidence="1">
    <location>
        <begin position="151"/>
        <end position="171"/>
    </location>
</feature>
<dbReference type="AlphaFoldDB" id="A0A852TD53"/>
<keyword evidence="1" id="KW-0472">Membrane</keyword>
<feature type="transmembrane region" description="Helical" evidence="1">
    <location>
        <begin position="78"/>
        <end position="99"/>
    </location>
</feature>
<comment type="caution">
    <text evidence="2">The sequence shown here is derived from an EMBL/GenBank/DDBJ whole genome shotgun (WGS) entry which is preliminary data.</text>
</comment>
<keyword evidence="1" id="KW-1133">Transmembrane helix</keyword>
<evidence type="ECO:0000256" key="1">
    <source>
        <dbReference type="SAM" id="Phobius"/>
    </source>
</evidence>
<evidence type="ECO:0000313" key="2">
    <source>
        <dbReference type="EMBL" id="NYE05716.1"/>
    </source>
</evidence>
<accession>A0A852TD53</accession>
<feature type="transmembrane region" description="Helical" evidence="1">
    <location>
        <begin position="177"/>
        <end position="198"/>
    </location>
</feature>
<name>A0A852TD53_9BACI</name>
<dbReference type="Pfam" id="PF04854">
    <property type="entry name" value="DUF624"/>
    <property type="match status" value="1"/>
</dbReference>
<reference evidence="3" key="1">
    <citation type="submission" date="2020-07" db="EMBL/GenBank/DDBJ databases">
        <authorList>
            <person name="Partida-Martinez L."/>
            <person name="Huntemann M."/>
            <person name="Clum A."/>
            <person name="Wang J."/>
            <person name="Palaniappan K."/>
            <person name="Ritter S."/>
            <person name="Chen I.-M."/>
            <person name="Stamatis D."/>
            <person name="Reddy T."/>
            <person name="O'Malley R."/>
            <person name="Daum C."/>
            <person name="Shapiro N."/>
            <person name="Ivanova N."/>
            <person name="Kyrpides N."/>
            <person name="Woyke T."/>
        </authorList>
    </citation>
    <scope>NUCLEOTIDE SEQUENCE [LARGE SCALE GENOMIC DNA]</scope>
    <source>
        <strain evidence="3">AT2.8</strain>
    </source>
</reference>
<organism evidence="2 3">
    <name type="scientific">Neobacillus niacini</name>
    <dbReference type="NCBI Taxonomy" id="86668"/>
    <lineage>
        <taxon>Bacteria</taxon>
        <taxon>Bacillati</taxon>
        <taxon>Bacillota</taxon>
        <taxon>Bacilli</taxon>
        <taxon>Bacillales</taxon>
        <taxon>Bacillaceae</taxon>
        <taxon>Neobacillus</taxon>
    </lineage>
</organism>
<proteinExistence type="predicted"/>
<evidence type="ECO:0000313" key="3">
    <source>
        <dbReference type="Proteomes" id="UP000548423"/>
    </source>
</evidence>
<keyword evidence="1" id="KW-0812">Transmembrane</keyword>
<reference evidence="3" key="2">
    <citation type="submission" date="2020-08" db="EMBL/GenBank/DDBJ databases">
        <title>The Agave Microbiome: Exploring the role of microbial communities in plant adaptations to desert environments.</title>
        <authorList>
            <person name="Partida-Martinez L.P."/>
        </authorList>
    </citation>
    <scope>NUCLEOTIDE SEQUENCE [LARGE SCALE GENOMIC DNA]</scope>
    <source>
        <strain evidence="3">AT2.8</strain>
    </source>
</reference>